<dbReference type="GO" id="GO:0005694">
    <property type="term" value="C:chromosome"/>
    <property type="evidence" value="ECO:0007669"/>
    <property type="project" value="UniProtKB-SubCell"/>
</dbReference>
<dbReference type="Gene3D" id="3.80.10.10">
    <property type="entry name" value="Ribonuclease Inhibitor"/>
    <property type="match status" value="1"/>
</dbReference>
<dbReference type="Proteomes" id="UP001515480">
    <property type="component" value="Unassembled WGS sequence"/>
</dbReference>
<dbReference type="GO" id="GO:0005634">
    <property type="term" value="C:nucleus"/>
    <property type="evidence" value="ECO:0007669"/>
    <property type="project" value="TreeGrafter"/>
</dbReference>
<dbReference type="InterPro" id="IPR032675">
    <property type="entry name" value="LRR_dom_sf"/>
</dbReference>
<gene>
    <name evidence="12" type="ORF">AB1Y20_021545</name>
</gene>
<evidence type="ECO:0000256" key="5">
    <source>
        <dbReference type="ARBA" id="ARBA00022614"/>
    </source>
</evidence>
<comment type="subcellular location">
    <subcellularLocation>
        <location evidence="1">Chromosome</location>
    </subcellularLocation>
</comment>
<keyword evidence="8" id="KW-0156">Chromatin regulator</keyword>
<evidence type="ECO:0000313" key="12">
    <source>
        <dbReference type="EMBL" id="KAL1521894.1"/>
    </source>
</evidence>
<dbReference type="GO" id="GO:0006913">
    <property type="term" value="P:nucleocytoplasmic transport"/>
    <property type="evidence" value="ECO:0007669"/>
    <property type="project" value="TreeGrafter"/>
</dbReference>
<dbReference type="InterPro" id="IPR011990">
    <property type="entry name" value="TPR-like_helical_dom_sf"/>
</dbReference>
<keyword evidence="6" id="KW-0677">Repeat</keyword>
<evidence type="ECO:0000256" key="10">
    <source>
        <dbReference type="PROSITE-ProRule" id="PRU00339"/>
    </source>
</evidence>
<keyword evidence="4" id="KW-0343">GTPase activation</keyword>
<dbReference type="SMART" id="SM00368">
    <property type="entry name" value="LRR_RI"/>
    <property type="match status" value="4"/>
</dbReference>
<evidence type="ECO:0000313" key="13">
    <source>
        <dbReference type="Proteomes" id="UP001515480"/>
    </source>
</evidence>
<proteinExistence type="inferred from homology"/>
<feature type="compositionally biased region" description="Acidic residues" evidence="11">
    <location>
        <begin position="330"/>
        <end position="351"/>
    </location>
</feature>
<feature type="region of interest" description="Disordered" evidence="11">
    <location>
        <begin position="787"/>
        <end position="825"/>
    </location>
</feature>
<evidence type="ECO:0000256" key="2">
    <source>
        <dbReference type="ARBA" id="ARBA00010999"/>
    </source>
</evidence>
<dbReference type="InterPro" id="IPR001611">
    <property type="entry name" value="Leu-rich_rpt"/>
</dbReference>
<dbReference type="InterPro" id="IPR027038">
    <property type="entry name" value="RanGap"/>
</dbReference>
<evidence type="ECO:0000256" key="7">
    <source>
        <dbReference type="ARBA" id="ARBA00022763"/>
    </source>
</evidence>
<evidence type="ECO:0000256" key="4">
    <source>
        <dbReference type="ARBA" id="ARBA00022468"/>
    </source>
</evidence>
<dbReference type="GO" id="GO:0005096">
    <property type="term" value="F:GTPase activator activity"/>
    <property type="evidence" value="ECO:0007669"/>
    <property type="project" value="UniProtKB-KW"/>
</dbReference>
<evidence type="ECO:0000256" key="3">
    <source>
        <dbReference type="ARBA" id="ARBA00022454"/>
    </source>
</evidence>
<dbReference type="Pfam" id="PF13516">
    <property type="entry name" value="LRR_6"/>
    <property type="match status" value="2"/>
</dbReference>
<dbReference type="InterPro" id="IPR019734">
    <property type="entry name" value="TPR_rpt"/>
</dbReference>
<keyword evidence="9" id="KW-0234">DNA repair</keyword>
<reference evidence="12 13" key="1">
    <citation type="journal article" date="2024" name="Science">
        <title>Giant polyketide synthase enzymes in the biosynthesis of giant marine polyether toxins.</title>
        <authorList>
            <person name="Fallon T.R."/>
            <person name="Shende V.V."/>
            <person name="Wierzbicki I.H."/>
            <person name="Pendleton A.L."/>
            <person name="Watervoot N.F."/>
            <person name="Auber R.P."/>
            <person name="Gonzalez D.J."/>
            <person name="Wisecaver J.H."/>
            <person name="Moore B.S."/>
        </authorList>
    </citation>
    <scope>NUCLEOTIDE SEQUENCE [LARGE SCALE GENOMIC DNA]</scope>
    <source>
        <strain evidence="12 13">12B1</strain>
    </source>
</reference>
<keyword evidence="10" id="KW-0802">TPR repeat</keyword>
<feature type="repeat" description="TPR" evidence="10">
    <location>
        <begin position="366"/>
        <end position="399"/>
    </location>
</feature>
<evidence type="ECO:0000256" key="11">
    <source>
        <dbReference type="SAM" id="MobiDB-lite"/>
    </source>
</evidence>
<evidence type="ECO:0000256" key="1">
    <source>
        <dbReference type="ARBA" id="ARBA00004286"/>
    </source>
</evidence>
<protein>
    <submittedName>
        <fullName evidence="12">Uncharacterized protein</fullName>
    </submittedName>
</protein>
<dbReference type="GO" id="GO:0005829">
    <property type="term" value="C:cytosol"/>
    <property type="evidence" value="ECO:0007669"/>
    <property type="project" value="TreeGrafter"/>
</dbReference>
<keyword evidence="3" id="KW-0158">Chromosome</keyword>
<dbReference type="Gene3D" id="1.25.40.10">
    <property type="entry name" value="Tetratricopeptide repeat domain"/>
    <property type="match status" value="1"/>
</dbReference>
<comment type="similarity">
    <text evidence="2">Belongs to the Tonsoku family.</text>
</comment>
<dbReference type="GO" id="GO:0006325">
    <property type="term" value="P:chromatin organization"/>
    <property type="evidence" value="ECO:0007669"/>
    <property type="project" value="UniProtKB-KW"/>
</dbReference>
<evidence type="ECO:0000256" key="6">
    <source>
        <dbReference type="ARBA" id="ARBA00022737"/>
    </source>
</evidence>
<dbReference type="AlphaFoldDB" id="A0AB34JJ05"/>
<organism evidence="12 13">
    <name type="scientific">Prymnesium parvum</name>
    <name type="common">Toxic golden alga</name>
    <dbReference type="NCBI Taxonomy" id="97485"/>
    <lineage>
        <taxon>Eukaryota</taxon>
        <taxon>Haptista</taxon>
        <taxon>Haptophyta</taxon>
        <taxon>Prymnesiophyceae</taxon>
        <taxon>Prymnesiales</taxon>
        <taxon>Prymnesiaceae</taxon>
        <taxon>Prymnesium</taxon>
    </lineage>
</organism>
<dbReference type="PANTHER" id="PTHR24113">
    <property type="entry name" value="RAN GTPASE-ACTIVATING PROTEIN 1"/>
    <property type="match status" value="1"/>
</dbReference>
<keyword evidence="5" id="KW-0433">Leucine-rich repeat</keyword>
<keyword evidence="7" id="KW-0227">DNA damage</keyword>
<dbReference type="PANTHER" id="PTHR24113:SF12">
    <property type="entry name" value="RAN GTPASE-ACTIVATING PROTEIN 1"/>
    <property type="match status" value="1"/>
</dbReference>
<dbReference type="SUPFAM" id="SSF48452">
    <property type="entry name" value="TPR-like"/>
    <property type="match status" value="1"/>
</dbReference>
<dbReference type="GO" id="GO:0048471">
    <property type="term" value="C:perinuclear region of cytoplasm"/>
    <property type="evidence" value="ECO:0007669"/>
    <property type="project" value="TreeGrafter"/>
</dbReference>
<dbReference type="EMBL" id="JBGBPQ010000007">
    <property type="protein sequence ID" value="KAL1521894.1"/>
    <property type="molecule type" value="Genomic_DNA"/>
</dbReference>
<accession>A0AB34JJ05</accession>
<dbReference type="GO" id="GO:0031267">
    <property type="term" value="F:small GTPase binding"/>
    <property type="evidence" value="ECO:0007669"/>
    <property type="project" value="TreeGrafter"/>
</dbReference>
<sequence length="862" mass="95491">MHSRSGSIEQKAYRTVEEYLAELEKRQGLEEAPPAAVFLLGSEQMLHVAHGSFPWLTRVRCELPLRPLGAGGVEPPIRAVYVSANDAHAPREEQEAGYASFVRAMAAIDVRSCVWLEAARPGRKALALLEQADIVVLADGSDHAGGFALLEDERYAIGERIKWRYYCGAVLIGIGSGAMQIGKRGWTGDPMAEVRANAEHRHDQQAALKAYQASDFRSYKAFDIVPLLICQGETEAEAIVQHEGGGAIAFSIPPRGAVIFNTDGTYEPANSFIVEVSYDWRSKETKTALLGPPDTAEGIMLSVNVLQRLKKKRKEQAAALGYEPSGIPKEEEETEEEDEEEEEEGEEEAAEELFKSRTSTLDRTLADKYRAEGAEFVKMGKWEEALLRFTRAIERDPTDFRNHLNRSLCYLKLGKSKGAALAADRALHLSRGKSAKAWFRRASAFLAAGEFNECLYDLSIAQRLEPGDKAIAELRKKAEEERETQTFTFASDCRKLRDREQSVTREEAGTKAAMPYGDLDAVKTMVSIEEFEGSIIELIGTHRLTLAWDDGREKSVSPSPLDRRSLFCFEDATKRTGLRVLKLKDCCLGPWGAQFISRGARVHDRGRLECVAAINCRLRAEGVAPMASLMRASKTLTELDLSANAVGDEGLHTLSEALCVNETLESLSLRSNRIGNARIGHLSRSVARHPVLRSLDLSDNYIGFPGACHLTEALRKNKVIEKLFLAWNKLRSDSLWRLASVCIGHDTLLLLDLRGIKLRASDRLQIDEQTKYKRVQIKLSAAACDLEPSQNAPSSSEKNESCQSSITSGMLQSGPPAHIEHNLTSSPSVRATVFSPSRTQYGEEEEIDDPCWPMNLTSIGFY</sequence>
<dbReference type="SUPFAM" id="SSF52047">
    <property type="entry name" value="RNI-like"/>
    <property type="match status" value="1"/>
</dbReference>
<name>A0AB34JJ05_PRYPA</name>
<feature type="region of interest" description="Disordered" evidence="11">
    <location>
        <begin position="317"/>
        <end position="356"/>
    </location>
</feature>
<comment type="caution">
    <text evidence="12">The sequence shown here is derived from an EMBL/GenBank/DDBJ whole genome shotgun (WGS) entry which is preliminary data.</text>
</comment>
<dbReference type="PROSITE" id="PS50005">
    <property type="entry name" value="TPR"/>
    <property type="match status" value="1"/>
</dbReference>
<evidence type="ECO:0000256" key="9">
    <source>
        <dbReference type="ARBA" id="ARBA00023204"/>
    </source>
</evidence>
<keyword evidence="13" id="KW-1185">Reference proteome</keyword>
<dbReference type="GO" id="GO:0006281">
    <property type="term" value="P:DNA repair"/>
    <property type="evidence" value="ECO:0007669"/>
    <property type="project" value="UniProtKB-KW"/>
</dbReference>
<dbReference type="SMART" id="SM00028">
    <property type="entry name" value="TPR"/>
    <property type="match status" value="3"/>
</dbReference>
<evidence type="ECO:0000256" key="8">
    <source>
        <dbReference type="ARBA" id="ARBA00022853"/>
    </source>
</evidence>